<sequence length="71" mass="7581">MRALSYIAVAMLAGAVGVHLGTRPMVRYYRYRLTGAITSDQIEAALRLGRDSVLADITRNLGNMGNAGGGR</sequence>
<dbReference type="RefSeq" id="WP_039571413.1">
    <property type="nucleotide sequence ID" value="NZ_CP009122.1"/>
</dbReference>
<dbReference type="STRING" id="1515612.SKP52_02640"/>
<dbReference type="EMBL" id="CP009122">
    <property type="protein sequence ID" value="AJA07463.1"/>
    <property type="molecule type" value="Genomic_DNA"/>
</dbReference>
<dbReference type="AlphaFoldDB" id="A0A0A7PE02"/>
<dbReference type="KEGG" id="sphk:SKP52_02640"/>
<protein>
    <submittedName>
        <fullName evidence="1">Putative membrane protein</fullName>
    </submittedName>
</protein>
<accession>A0A0A7PE02</accession>
<proteinExistence type="predicted"/>
<evidence type="ECO:0000313" key="1">
    <source>
        <dbReference type="EMBL" id="AJA07463.1"/>
    </source>
</evidence>
<evidence type="ECO:0000313" key="2">
    <source>
        <dbReference type="Proteomes" id="UP000030907"/>
    </source>
</evidence>
<name>A0A0A7PE02_9SPHN</name>
<organism evidence="1 2">
    <name type="scientific">Sphingopyxis fribergensis</name>
    <dbReference type="NCBI Taxonomy" id="1515612"/>
    <lineage>
        <taxon>Bacteria</taxon>
        <taxon>Pseudomonadati</taxon>
        <taxon>Pseudomonadota</taxon>
        <taxon>Alphaproteobacteria</taxon>
        <taxon>Sphingomonadales</taxon>
        <taxon>Sphingomonadaceae</taxon>
        <taxon>Sphingopyxis</taxon>
    </lineage>
</organism>
<dbReference type="HOGENOM" id="CLU_2737935_0_0_5"/>
<keyword evidence="2" id="KW-1185">Reference proteome</keyword>
<dbReference type="Proteomes" id="UP000030907">
    <property type="component" value="Chromosome"/>
</dbReference>
<reference evidence="1 2" key="1">
    <citation type="journal article" date="2015" name="Int. J. Syst. Evol. Microbiol.">
        <title>Description of Sphingopyxis fribergensis sp. nov. - a soil bacterium with the ability to degrade styrene and phenylacetic acid.</title>
        <authorList>
            <person name="Oelschlagel M."/>
            <person name="Ruckert C."/>
            <person name="Kalinowski J."/>
            <person name="Schmidt G."/>
            <person name="Schlomann M."/>
            <person name="Tischler D."/>
        </authorList>
    </citation>
    <scope>NUCLEOTIDE SEQUENCE [LARGE SCALE GENOMIC DNA]</scope>
    <source>
        <strain evidence="1 2">Kp5.2</strain>
    </source>
</reference>
<gene>
    <name evidence="1" type="ORF">SKP52_02640</name>
</gene>